<dbReference type="EMBL" id="JQCF01000006">
    <property type="protein sequence ID" value="KRN99877.1"/>
    <property type="molecule type" value="Genomic_DNA"/>
</dbReference>
<feature type="transmembrane region" description="Helical" evidence="1">
    <location>
        <begin position="80"/>
        <end position="99"/>
    </location>
</feature>
<keyword evidence="1" id="KW-1133">Transmembrane helix</keyword>
<dbReference type="PATRIC" id="fig|993692.3.peg.2247"/>
<evidence type="ECO:0000256" key="1">
    <source>
        <dbReference type="SAM" id="Phobius"/>
    </source>
</evidence>
<keyword evidence="3" id="KW-1185">Reference proteome</keyword>
<name>A0A0R2LJ16_9LACO</name>
<keyword evidence="1" id="KW-0812">Transmembrane</keyword>
<protein>
    <submittedName>
        <fullName evidence="2">Uncharacterized protein</fullName>
    </submittedName>
</protein>
<sequence>MILISLTFGTQKIELNYFWRIIRIAMMTGGLFSVMYTYIWNYGTWTALVNITVTSLVNFFAGILAIYTFSRDLFGIIMPYWWMILTLTVVLHIVIFYFWSRYQNGKLASELNSKKVSQ</sequence>
<feature type="transmembrane region" description="Helical" evidence="1">
    <location>
        <begin position="45"/>
        <end position="68"/>
    </location>
</feature>
<evidence type="ECO:0000313" key="2">
    <source>
        <dbReference type="EMBL" id="KRN99877.1"/>
    </source>
</evidence>
<reference evidence="2 3" key="1">
    <citation type="journal article" date="2015" name="Genome Announc.">
        <title>Expanding the biotechnology potential of lactobacilli through comparative genomics of 213 strains and associated genera.</title>
        <authorList>
            <person name="Sun Z."/>
            <person name="Harris H.M."/>
            <person name="McCann A."/>
            <person name="Guo C."/>
            <person name="Argimon S."/>
            <person name="Zhang W."/>
            <person name="Yang X."/>
            <person name="Jeffery I.B."/>
            <person name="Cooney J.C."/>
            <person name="Kagawa T.F."/>
            <person name="Liu W."/>
            <person name="Song Y."/>
            <person name="Salvetti E."/>
            <person name="Wrobel A."/>
            <person name="Rasinkangas P."/>
            <person name="Parkhill J."/>
            <person name="Rea M.C."/>
            <person name="O'Sullivan O."/>
            <person name="Ritari J."/>
            <person name="Douillard F.P."/>
            <person name="Paul Ross R."/>
            <person name="Yang R."/>
            <person name="Briner A.E."/>
            <person name="Felis G.E."/>
            <person name="de Vos W.M."/>
            <person name="Barrangou R."/>
            <person name="Klaenhammer T.R."/>
            <person name="Caufield P.W."/>
            <person name="Cui Y."/>
            <person name="Zhang H."/>
            <person name="O'Toole P.W."/>
        </authorList>
    </citation>
    <scope>NUCLEOTIDE SEQUENCE [LARGE SCALE GENOMIC DNA]</scope>
    <source>
        <strain evidence="2 3">DSM 24716</strain>
    </source>
</reference>
<gene>
    <name evidence="2" type="ORF">IV57_GL002209</name>
</gene>
<dbReference type="Proteomes" id="UP000051006">
    <property type="component" value="Unassembled WGS sequence"/>
</dbReference>
<accession>A0A0R2LJ16</accession>
<keyword evidence="1" id="KW-0472">Membrane</keyword>
<comment type="caution">
    <text evidence="2">The sequence shown here is derived from an EMBL/GenBank/DDBJ whole genome shotgun (WGS) entry which is preliminary data.</text>
</comment>
<proteinExistence type="predicted"/>
<dbReference type="AlphaFoldDB" id="A0A0R2LJ16"/>
<organism evidence="2 3">
    <name type="scientific">Companilactobacillus kimchiensis</name>
    <dbReference type="NCBI Taxonomy" id="993692"/>
    <lineage>
        <taxon>Bacteria</taxon>
        <taxon>Bacillati</taxon>
        <taxon>Bacillota</taxon>
        <taxon>Bacilli</taxon>
        <taxon>Lactobacillales</taxon>
        <taxon>Lactobacillaceae</taxon>
        <taxon>Companilactobacillus</taxon>
    </lineage>
</organism>
<evidence type="ECO:0000313" key="3">
    <source>
        <dbReference type="Proteomes" id="UP000051006"/>
    </source>
</evidence>
<feature type="transmembrane region" description="Helical" evidence="1">
    <location>
        <begin position="21"/>
        <end position="39"/>
    </location>
</feature>